<evidence type="ECO:0000313" key="3">
    <source>
        <dbReference type="EMBL" id="SIO42139.1"/>
    </source>
</evidence>
<accession>A0A1N6JDB6</accession>
<dbReference type="AlphaFoldDB" id="A0A1N6JDB6"/>
<dbReference type="Proteomes" id="UP000185151">
    <property type="component" value="Unassembled WGS sequence"/>
</dbReference>
<dbReference type="OrthoDB" id="9115139at2"/>
<feature type="compositionally biased region" description="Polar residues" evidence="1">
    <location>
        <begin position="25"/>
        <end position="41"/>
    </location>
</feature>
<feature type="signal peptide" evidence="2">
    <location>
        <begin position="1"/>
        <end position="22"/>
    </location>
</feature>
<dbReference type="InterPro" id="IPR025421">
    <property type="entry name" value="DUF4148"/>
</dbReference>
<dbReference type="Proteomes" id="UP000184693">
    <property type="component" value="Unassembled WGS sequence"/>
</dbReference>
<dbReference type="EMBL" id="FSRM01000002">
    <property type="protein sequence ID" value="SIO49980.1"/>
    <property type="molecule type" value="Genomic_DNA"/>
</dbReference>
<evidence type="ECO:0000313" key="6">
    <source>
        <dbReference type="Proteomes" id="UP000185151"/>
    </source>
</evidence>
<dbReference type="Pfam" id="PF13663">
    <property type="entry name" value="DUF4148"/>
    <property type="match status" value="1"/>
</dbReference>
<keyword evidence="2" id="KW-0732">Signal</keyword>
<sequence length="90" mass="9190">MKTILSALGLASLLIVGAAAHADSVSGSAQNQNTPTQSPASLDQGGTEAGATAYGSPNRGLTRQEVREQLIQAQNDGQLKALNAALYSRP</sequence>
<organism evidence="3 6">
    <name type="scientific">Paraburkholderia phenazinium</name>
    <dbReference type="NCBI Taxonomy" id="60549"/>
    <lineage>
        <taxon>Bacteria</taxon>
        <taxon>Pseudomonadati</taxon>
        <taxon>Pseudomonadota</taxon>
        <taxon>Betaproteobacteria</taxon>
        <taxon>Burkholderiales</taxon>
        <taxon>Burkholderiaceae</taxon>
        <taxon>Paraburkholderia</taxon>
    </lineage>
</organism>
<proteinExistence type="predicted"/>
<reference evidence="5 6" key="1">
    <citation type="submission" date="2016-11" db="EMBL/GenBank/DDBJ databases">
        <authorList>
            <person name="Jaros S."/>
            <person name="Januszkiewicz K."/>
            <person name="Wedrychowicz H."/>
        </authorList>
    </citation>
    <scope>NUCLEOTIDE SEQUENCE [LARGE SCALE GENOMIC DNA]</scope>
    <source>
        <strain evidence="4 5">GAS86</strain>
        <strain evidence="3 6">GAS95</strain>
    </source>
</reference>
<gene>
    <name evidence="3" type="ORF">SAMN05444165_3031</name>
    <name evidence="4" type="ORF">SAMN05444168_5626</name>
</gene>
<evidence type="ECO:0000313" key="5">
    <source>
        <dbReference type="Proteomes" id="UP000184693"/>
    </source>
</evidence>
<evidence type="ECO:0000313" key="4">
    <source>
        <dbReference type="EMBL" id="SIO49980.1"/>
    </source>
</evidence>
<evidence type="ECO:0000256" key="2">
    <source>
        <dbReference type="SAM" id="SignalP"/>
    </source>
</evidence>
<keyword evidence="6" id="KW-1185">Reference proteome</keyword>
<protein>
    <recommendedName>
        <fullName evidence="7">DUF4148 domain-containing protein</fullName>
    </recommendedName>
</protein>
<dbReference type="RefSeq" id="WP_074267572.1">
    <property type="nucleotide sequence ID" value="NZ_FSRM01000002.1"/>
</dbReference>
<name>A0A1N6JDB6_9BURK</name>
<dbReference type="EMBL" id="FSRU01000001">
    <property type="protein sequence ID" value="SIO42139.1"/>
    <property type="molecule type" value="Genomic_DNA"/>
</dbReference>
<evidence type="ECO:0000256" key="1">
    <source>
        <dbReference type="SAM" id="MobiDB-lite"/>
    </source>
</evidence>
<feature type="chain" id="PRO_5015068058" description="DUF4148 domain-containing protein" evidence="2">
    <location>
        <begin position="23"/>
        <end position="90"/>
    </location>
</feature>
<evidence type="ECO:0008006" key="7">
    <source>
        <dbReference type="Google" id="ProtNLM"/>
    </source>
</evidence>
<feature type="region of interest" description="Disordered" evidence="1">
    <location>
        <begin position="24"/>
        <end position="63"/>
    </location>
</feature>